<dbReference type="GO" id="GO:0016740">
    <property type="term" value="F:transferase activity"/>
    <property type="evidence" value="ECO:0007669"/>
    <property type="project" value="UniProtKB-KW"/>
</dbReference>
<dbReference type="Proteomes" id="UP000524535">
    <property type="component" value="Unassembled WGS sequence"/>
</dbReference>
<feature type="transmembrane region" description="Helical" evidence="1">
    <location>
        <begin position="6"/>
        <end position="30"/>
    </location>
</feature>
<dbReference type="EMBL" id="JACIGY010000001">
    <property type="protein sequence ID" value="MBB4409625.1"/>
    <property type="molecule type" value="Genomic_DNA"/>
</dbReference>
<dbReference type="RefSeq" id="WP_183822038.1">
    <property type="nucleotide sequence ID" value="NZ_JACIGW010000001.1"/>
</dbReference>
<accession>A0A7W6UTY5</accession>
<keyword evidence="6" id="KW-1185">Reference proteome</keyword>
<keyword evidence="1" id="KW-0472">Membrane</keyword>
<evidence type="ECO:0000313" key="3">
    <source>
        <dbReference type="EMBL" id="MBB4409625.1"/>
    </source>
</evidence>
<dbReference type="EMBL" id="JACIGW010000001">
    <property type="protein sequence ID" value="MBB4347981.1"/>
    <property type="molecule type" value="Genomic_DNA"/>
</dbReference>
<protein>
    <submittedName>
        <fullName evidence="4">4-hydroxybenzoate polyprenyltransferase</fullName>
    </submittedName>
</protein>
<proteinExistence type="predicted"/>
<keyword evidence="1" id="KW-0812">Transmembrane</keyword>
<dbReference type="Proteomes" id="UP000576087">
    <property type="component" value="Unassembled WGS sequence"/>
</dbReference>
<sequence>MTFIAFLIGIGVGFACSIAIITAFFIYQIWKAKKENWRATPKLQPILPSNVIAFPNTAVSASQ</sequence>
<evidence type="ECO:0000313" key="2">
    <source>
        <dbReference type="EMBL" id="MBB4347981.1"/>
    </source>
</evidence>
<dbReference type="EMBL" id="JACIHM010000001">
    <property type="protein sequence ID" value="MBB4444313.1"/>
    <property type="molecule type" value="Genomic_DNA"/>
</dbReference>
<evidence type="ECO:0000313" key="5">
    <source>
        <dbReference type="Proteomes" id="UP000520770"/>
    </source>
</evidence>
<gene>
    <name evidence="3" type="ORF">GGE31_000096</name>
    <name evidence="2" type="ORF">GGE33_001689</name>
    <name evidence="4" type="ORF">GGE35_000095</name>
</gene>
<keyword evidence="4" id="KW-0808">Transferase</keyword>
<keyword evidence="1" id="KW-1133">Transmembrane helix</keyword>
<organism evidence="4 7">
    <name type="scientific">Aliirhizobium cellulosilyticum</name>
    <dbReference type="NCBI Taxonomy" id="393664"/>
    <lineage>
        <taxon>Bacteria</taxon>
        <taxon>Pseudomonadati</taxon>
        <taxon>Pseudomonadota</taxon>
        <taxon>Alphaproteobacteria</taxon>
        <taxon>Hyphomicrobiales</taxon>
        <taxon>Rhizobiaceae</taxon>
        <taxon>Aliirhizobium</taxon>
    </lineage>
</organism>
<name>A0A7W6UTY5_9HYPH</name>
<evidence type="ECO:0000313" key="6">
    <source>
        <dbReference type="Proteomes" id="UP000524535"/>
    </source>
</evidence>
<dbReference type="AlphaFoldDB" id="A0A7W6UTY5"/>
<comment type="caution">
    <text evidence="4">The sequence shown here is derived from an EMBL/GenBank/DDBJ whole genome shotgun (WGS) entry which is preliminary data.</text>
</comment>
<evidence type="ECO:0000313" key="7">
    <source>
        <dbReference type="Proteomes" id="UP000576087"/>
    </source>
</evidence>
<evidence type="ECO:0000313" key="4">
    <source>
        <dbReference type="EMBL" id="MBB4444313.1"/>
    </source>
</evidence>
<dbReference type="Proteomes" id="UP000520770">
    <property type="component" value="Unassembled WGS sequence"/>
</dbReference>
<evidence type="ECO:0000256" key="1">
    <source>
        <dbReference type="SAM" id="Phobius"/>
    </source>
</evidence>
<reference evidence="5 6" key="1">
    <citation type="submission" date="2020-08" db="EMBL/GenBank/DDBJ databases">
        <title>Genomic Encyclopedia of Type Strains, Phase IV (KMG-V): Genome sequencing to study the core and pangenomes of soil and plant-associated prokaryotes.</title>
        <authorList>
            <person name="Whitman W."/>
        </authorList>
    </citation>
    <scope>NUCLEOTIDE SEQUENCE [LARGE SCALE GENOMIC DNA]</scope>
    <source>
        <strain evidence="3 6">SEMIA 444</strain>
        <strain evidence="2 5">SEMIA 448</strain>
        <strain evidence="4 7">SEMIA 452</strain>
    </source>
</reference>